<dbReference type="Pfam" id="PF02311">
    <property type="entry name" value="AraC_binding"/>
    <property type="match status" value="1"/>
</dbReference>
<dbReference type="InterPro" id="IPR037923">
    <property type="entry name" value="HTH-like"/>
</dbReference>
<dbReference type="InterPro" id="IPR018060">
    <property type="entry name" value="HTH_AraC"/>
</dbReference>
<dbReference type="OrthoDB" id="632644at2"/>
<dbReference type="SUPFAM" id="SSF51215">
    <property type="entry name" value="Regulatory protein AraC"/>
    <property type="match status" value="1"/>
</dbReference>
<proteinExistence type="predicted"/>
<keyword evidence="3" id="KW-0804">Transcription</keyword>
<organism evidence="5 6">
    <name type="scientific">Chitinophaga flava</name>
    <dbReference type="NCBI Taxonomy" id="2259036"/>
    <lineage>
        <taxon>Bacteria</taxon>
        <taxon>Pseudomonadati</taxon>
        <taxon>Bacteroidota</taxon>
        <taxon>Chitinophagia</taxon>
        <taxon>Chitinophagales</taxon>
        <taxon>Chitinophagaceae</taxon>
        <taxon>Chitinophaga</taxon>
    </lineage>
</organism>
<protein>
    <recommendedName>
        <fullName evidence="4">HTH araC/xylS-type domain-containing protein</fullName>
    </recommendedName>
</protein>
<evidence type="ECO:0000256" key="3">
    <source>
        <dbReference type="ARBA" id="ARBA00023163"/>
    </source>
</evidence>
<dbReference type="EMBL" id="QFFJ01000002">
    <property type="protein sequence ID" value="RBL90674.1"/>
    <property type="molecule type" value="Genomic_DNA"/>
</dbReference>
<keyword evidence="1" id="KW-0805">Transcription regulation</keyword>
<keyword evidence="6" id="KW-1185">Reference proteome</keyword>
<dbReference type="PANTHER" id="PTHR43280">
    <property type="entry name" value="ARAC-FAMILY TRANSCRIPTIONAL REGULATOR"/>
    <property type="match status" value="1"/>
</dbReference>
<dbReference type="GO" id="GO:0003700">
    <property type="term" value="F:DNA-binding transcription factor activity"/>
    <property type="evidence" value="ECO:0007669"/>
    <property type="project" value="InterPro"/>
</dbReference>
<dbReference type="Proteomes" id="UP000253410">
    <property type="component" value="Unassembled WGS sequence"/>
</dbReference>
<dbReference type="Pfam" id="PF12833">
    <property type="entry name" value="HTH_18"/>
    <property type="match status" value="1"/>
</dbReference>
<dbReference type="SMART" id="SM00342">
    <property type="entry name" value="HTH_ARAC"/>
    <property type="match status" value="1"/>
</dbReference>
<sequence>MKRSNKGALSFAMNDYIQQLNPENDFVTEEESIRQFAIFRREEDATRCAMHTSLHRRGFYKISLISGGTGTFTIDGHRFASEPPMVIVSRPEAVMEWQLDEGPQTGFYTLFAADFYDVGLLPLYRLDNKLNFEGNFYYKSTGPNDAFIQQTFASLYQYRHQPEMARHCLRLLITAMLETDSGDIPVLHTRSEKIVRDFQLLVQEKLESTQVADFDVFSVKAYAALLNIDDNYLGILCRDVTGKSASAIIREKMSAEARFLLLGTDLTIGEIAGRLCFYDVAHFSRWFRKNMQLSPSAYREKFRYK</sequence>
<gene>
    <name evidence="5" type="ORF">DF182_29945</name>
</gene>
<dbReference type="AlphaFoldDB" id="A0A365XY97"/>
<dbReference type="GO" id="GO:0043565">
    <property type="term" value="F:sequence-specific DNA binding"/>
    <property type="evidence" value="ECO:0007669"/>
    <property type="project" value="InterPro"/>
</dbReference>
<dbReference type="InterPro" id="IPR009057">
    <property type="entry name" value="Homeodomain-like_sf"/>
</dbReference>
<evidence type="ECO:0000256" key="2">
    <source>
        <dbReference type="ARBA" id="ARBA00023125"/>
    </source>
</evidence>
<feature type="domain" description="HTH araC/xylS-type" evidence="4">
    <location>
        <begin position="196"/>
        <end position="301"/>
    </location>
</feature>
<comment type="caution">
    <text evidence="5">The sequence shown here is derived from an EMBL/GenBank/DDBJ whole genome shotgun (WGS) entry which is preliminary data.</text>
</comment>
<evidence type="ECO:0000259" key="4">
    <source>
        <dbReference type="PROSITE" id="PS01124"/>
    </source>
</evidence>
<dbReference type="SUPFAM" id="SSF46689">
    <property type="entry name" value="Homeodomain-like"/>
    <property type="match status" value="1"/>
</dbReference>
<evidence type="ECO:0000313" key="5">
    <source>
        <dbReference type="EMBL" id="RBL90674.1"/>
    </source>
</evidence>
<reference evidence="5 6" key="1">
    <citation type="submission" date="2018-05" db="EMBL/GenBank/DDBJ databases">
        <title>Chitinophaga sp. K3CV102501T nov., isolated from isolated from a monsoon evergreen broad-leaved forest soil.</title>
        <authorList>
            <person name="Lv Y."/>
        </authorList>
    </citation>
    <scope>NUCLEOTIDE SEQUENCE [LARGE SCALE GENOMIC DNA]</scope>
    <source>
        <strain evidence="5 6">GDMCC 1.1325</strain>
    </source>
</reference>
<evidence type="ECO:0000313" key="6">
    <source>
        <dbReference type="Proteomes" id="UP000253410"/>
    </source>
</evidence>
<dbReference type="Gene3D" id="1.10.10.60">
    <property type="entry name" value="Homeodomain-like"/>
    <property type="match status" value="1"/>
</dbReference>
<dbReference type="RefSeq" id="WP_113619431.1">
    <property type="nucleotide sequence ID" value="NZ_QFFJ01000002.1"/>
</dbReference>
<evidence type="ECO:0000256" key="1">
    <source>
        <dbReference type="ARBA" id="ARBA00023015"/>
    </source>
</evidence>
<dbReference type="PROSITE" id="PS01124">
    <property type="entry name" value="HTH_ARAC_FAMILY_2"/>
    <property type="match status" value="1"/>
</dbReference>
<keyword evidence="2" id="KW-0238">DNA-binding</keyword>
<name>A0A365XY97_9BACT</name>
<accession>A0A365XY97</accession>
<dbReference type="InterPro" id="IPR003313">
    <property type="entry name" value="AraC-bd"/>
</dbReference>
<dbReference type="PANTHER" id="PTHR43280:SF32">
    <property type="entry name" value="TRANSCRIPTIONAL REGULATORY PROTEIN"/>
    <property type="match status" value="1"/>
</dbReference>